<evidence type="ECO:0008006" key="4">
    <source>
        <dbReference type="Google" id="ProtNLM"/>
    </source>
</evidence>
<gene>
    <name evidence="2" type="ORF">CLMAG_58840</name>
</gene>
<keyword evidence="3" id="KW-1185">Reference proteome</keyword>
<proteinExistence type="predicted"/>
<dbReference type="EMBL" id="LWAE01000014">
    <property type="protein sequence ID" value="KZL88791.1"/>
    <property type="molecule type" value="Genomic_DNA"/>
</dbReference>
<organism evidence="2 3">
    <name type="scientific">Clostridium magnum DSM 2767</name>
    <dbReference type="NCBI Taxonomy" id="1121326"/>
    <lineage>
        <taxon>Bacteria</taxon>
        <taxon>Bacillati</taxon>
        <taxon>Bacillota</taxon>
        <taxon>Clostridia</taxon>
        <taxon>Eubacteriales</taxon>
        <taxon>Clostridiaceae</taxon>
        <taxon>Clostridium</taxon>
    </lineage>
</organism>
<dbReference type="Proteomes" id="UP000076603">
    <property type="component" value="Unassembled WGS sequence"/>
</dbReference>
<sequence>MQYNNNKNFNLNVAEAEKNYKSDKFSEAKKCYQTALNYKEDSNLQSKIKLCDNLQDSYNEYNKGTELLDKKDYLGAYNAFKKVSSEDQKRFSIAKDKLTQSSKLYIDSELGQAKDFASKADYQNAITHINSILSIDSNNQIAKALKTQYESDLQKKLDEQKRIEEEQAKQKEIDNVKNTIRLINAWTSRPNSAGGVDLKILWTNTSNKAVKYAFFNVVPYNAVGDPQQCTIRHDPSFRGKVTGPINPGQTYGGDQVWECAWYNNTIVSVKVKSIDITYMDGSTVSINEKQAEYALNY</sequence>
<keyword evidence="1" id="KW-0175">Coiled coil</keyword>
<feature type="coiled-coil region" evidence="1">
    <location>
        <begin position="146"/>
        <end position="174"/>
    </location>
</feature>
<accession>A0A162QPJ2</accession>
<reference evidence="2 3" key="1">
    <citation type="submission" date="2016-04" db="EMBL/GenBank/DDBJ databases">
        <title>Genome sequence of Clostridium magnum DSM 2767.</title>
        <authorList>
            <person name="Poehlein A."/>
            <person name="Uhlig R."/>
            <person name="Fischer R."/>
            <person name="Bahl H."/>
            <person name="Daniel R."/>
        </authorList>
    </citation>
    <scope>NUCLEOTIDE SEQUENCE [LARGE SCALE GENOMIC DNA]</scope>
    <source>
        <strain evidence="2 3">DSM 2767</strain>
    </source>
</reference>
<evidence type="ECO:0000256" key="1">
    <source>
        <dbReference type="SAM" id="Coils"/>
    </source>
</evidence>
<dbReference type="PATRIC" id="fig|1121326.3.peg.5950"/>
<comment type="caution">
    <text evidence="2">The sequence shown here is derived from an EMBL/GenBank/DDBJ whole genome shotgun (WGS) entry which is preliminary data.</text>
</comment>
<dbReference type="AlphaFoldDB" id="A0A162QPJ2"/>
<dbReference type="SUPFAM" id="SSF48452">
    <property type="entry name" value="TPR-like"/>
    <property type="match status" value="1"/>
</dbReference>
<evidence type="ECO:0000313" key="2">
    <source>
        <dbReference type="EMBL" id="KZL88791.1"/>
    </source>
</evidence>
<dbReference type="InterPro" id="IPR011990">
    <property type="entry name" value="TPR-like_helical_dom_sf"/>
</dbReference>
<protein>
    <recommendedName>
        <fullName evidence="4">Tetratricopeptide repeat protein</fullName>
    </recommendedName>
</protein>
<dbReference type="Gene3D" id="1.25.40.10">
    <property type="entry name" value="Tetratricopeptide repeat domain"/>
    <property type="match status" value="1"/>
</dbReference>
<dbReference type="STRING" id="1121326.CLMAG_58840"/>
<dbReference type="RefSeq" id="WP_175562239.1">
    <property type="nucleotide sequence ID" value="NZ_FQXL01000077.1"/>
</dbReference>
<evidence type="ECO:0000313" key="3">
    <source>
        <dbReference type="Proteomes" id="UP000076603"/>
    </source>
</evidence>
<name>A0A162QPJ2_9CLOT</name>